<dbReference type="Gene3D" id="1.10.530.10">
    <property type="match status" value="1"/>
</dbReference>
<proteinExistence type="predicted"/>
<dbReference type="SUPFAM" id="SSF53955">
    <property type="entry name" value="Lysozyme-like"/>
    <property type="match status" value="1"/>
</dbReference>
<organism evidence="3 4">
    <name type="scientific">Paenibacillus cremeus</name>
    <dbReference type="NCBI Taxonomy" id="2163881"/>
    <lineage>
        <taxon>Bacteria</taxon>
        <taxon>Bacillati</taxon>
        <taxon>Bacillota</taxon>
        <taxon>Bacilli</taxon>
        <taxon>Bacillales</taxon>
        <taxon>Paenibacillaceae</taxon>
        <taxon>Paenibacillus</taxon>
    </lineage>
</organism>
<keyword evidence="4" id="KW-1185">Reference proteome</keyword>
<dbReference type="Pfam" id="PF01464">
    <property type="entry name" value="SLT"/>
    <property type="match status" value="1"/>
</dbReference>
<sequence>MKPITKHSLALALVSSVLLTAGSLSAGEAKTDTLKPVYQSQMAEDNFKNNIHHLATAIKVAEEVNPIVPIPVEQVKPKRPQLDVPLPEEVQQYLWECSNKSNFSYEMLLALANTESKFDYKSISSTDDYGLFQLHQPNTVGWIASEMGLKKYNLLDPKTNIDMTIWLLSYLRDYWRSKWMSEEQVFDMTILSFHHGIEGSKKYIINKRNNEYLKTVKEYKSEFERGG</sequence>
<dbReference type="InterPro" id="IPR008258">
    <property type="entry name" value="Transglycosylase_SLT_dom_1"/>
</dbReference>
<dbReference type="InterPro" id="IPR023346">
    <property type="entry name" value="Lysozyme-like_dom_sf"/>
</dbReference>
<gene>
    <name evidence="3" type="ORF">FPZ49_10955</name>
</gene>
<accession>A0A559KCQ3</accession>
<dbReference type="AlphaFoldDB" id="A0A559KCQ3"/>
<dbReference type="OrthoDB" id="2476746at2"/>
<evidence type="ECO:0000256" key="1">
    <source>
        <dbReference type="SAM" id="SignalP"/>
    </source>
</evidence>
<evidence type="ECO:0000313" key="4">
    <source>
        <dbReference type="Proteomes" id="UP000317036"/>
    </source>
</evidence>
<protein>
    <recommendedName>
        <fullName evidence="2">Transglycosylase SLT domain-containing protein</fullName>
    </recommendedName>
</protein>
<comment type="caution">
    <text evidence="3">The sequence shown here is derived from an EMBL/GenBank/DDBJ whole genome shotgun (WGS) entry which is preliminary data.</text>
</comment>
<reference evidence="3 4" key="1">
    <citation type="submission" date="2019-07" db="EMBL/GenBank/DDBJ databases">
        <authorList>
            <person name="Kim J."/>
        </authorList>
    </citation>
    <scope>NUCLEOTIDE SEQUENCE [LARGE SCALE GENOMIC DNA]</scope>
    <source>
        <strain evidence="3 4">JC52</strain>
    </source>
</reference>
<evidence type="ECO:0000259" key="2">
    <source>
        <dbReference type="Pfam" id="PF01464"/>
    </source>
</evidence>
<feature type="domain" description="Transglycosylase SLT" evidence="2">
    <location>
        <begin position="97"/>
        <end position="179"/>
    </location>
</feature>
<dbReference type="EMBL" id="VNJI01000011">
    <property type="protein sequence ID" value="TVY09883.1"/>
    <property type="molecule type" value="Genomic_DNA"/>
</dbReference>
<evidence type="ECO:0000313" key="3">
    <source>
        <dbReference type="EMBL" id="TVY09883.1"/>
    </source>
</evidence>
<feature type="chain" id="PRO_5022098192" description="Transglycosylase SLT domain-containing protein" evidence="1">
    <location>
        <begin position="27"/>
        <end position="227"/>
    </location>
</feature>
<keyword evidence="1" id="KW-0732">Signal</keyword>
<feature type="signal peptide" evidence="1">
    <location>
        <begin position="1"/>
        <end position="26"/>
    </location>
</feature>
<dbReference type="Proteomes" id="UP000317036">
    <property type="component" value="Unassembled WGS sequence"/>
</dbReference>
<dbReference type="RefSeq" id="WP_144846430.1">
    <property type="nucleotide sequence ID" value="NZ_VNJI01000011.1"/>
</dbReference>
<name>A0A559KCQ3_9BACL</name>